<organism evidence="1 2">
    <name type="scientific">Golovinomyces cichoracearum</name>
    <dbReference type="NCBI Taxonomy" id="62708"/>
    <lineage>
        <taxon>Eukaryota</taxon>
        <taxon>Fungi</taxon>
        <taxon>Dikarya</taxon>
        <taxon>Ascomycota</taxon>
        <taxon>Pezizomycotina</taxon>
        <taxon>Leotiomycetes</taxon>
        <taxon>Erysiphales</taxon>
        <taxon>Erysiphaceae</taxon>
        <taxon>Golovinomyces</taxon>
    </lineage>
</organism>
<reference evidence="1 2" key="1">
    <citation type="journal article" date="2018" name="BMC Genomics">
        <title>Comparative genome analyses reveal sequence features reflecting distinct modes of host-adaptation between dicot and monocot powdery mildew.</title>
        <authorList>
            <person name="Wu Y."/>
            <person name="Ma X."/>
            <person name="Pan Z."/>
            <person name="Kale S.D."/>
            <person name="Song Y."/>
            <person name="King H."/>
            <person name="Zhang Q."/>
            <person name="Presley C."/>
            <person name="Deng X."/>
            <person name="Wei C.I."/>
            <person name="Xiao S."/>
        </authorList>
    </citation>
    <scope>NUCLEOTIDE SEQUENCE [LARGE SCALE GENOMIC DNA]</scope>
    <source>
        <strain evidence="1">UMSG3</strain>
    </source>
</reference>
<dbReference type="EMBL" id="MCBQ01003378">
    <property type="protein sequence ID" value="RKF81618.1"/>
    <property type="molecule type" value="Genomic_DNA"/>
</dbReference>
<keyword evidence="2" id="KW-1185">Reference proteome</keyword>
<name>A0A420J4B1_9PEZI</name>
<accession>A0A420J4B1</accession>
<protein>
    <submittedName>
        <fullName evidence="1">Uncharacterized protein</fullName>
    </submittedName>
</protein>
<comment type="caution">
    <text evidence="1">The sequence shown here is derived from an EMBL/GenBank/DDBJ whole genome shotgun (WGS) entry which is preliminary data.</text>
</comment>
<sequence>MLRALVEAKHSGLQTRSSFREKVWAEARRAVDSVVINGNLAPLITAAQMSYKWGDWKSGRQIMRLTLVPAVSKDIRQVERKTAPAESLAIRVLILVYSRLLLMP</sequence>
<gene>
    <name evidence="1" type="ORF">GcM3_033038</name>
</gene>
<proteinExistence type="predicted"/>
<evidence type="ECO:0000313" key="1">
    <source>
        <dbReference type="EMBL" id="RKF81618.1"/>
    </source>
</evidence>
<dbReference type="AlphaFoldDB" id="A0A420J4B1"/>
<dbReference type="Proteomes" id="UP000283383">
    <property type="component" value="Unassembled WGS sequence"/>
</dbReference>
<evidence type="ECO:0000313" key="2">
    <source>
        <dbReference type="Proteomes" id="UP000283383"/>
    </source>
</evidence>